<organism evidence="2 3">
    <name type="scientific">Cerrena zonata</name>
    <dbReference type="NCBI Taxonomy" id="2478898"/>
    <lineage>
        <taxon>Eukaryota</taxon>
        <taxon>Fungi</taxon>
        <taxon>Dikarya</taxon>
        <taxon>Basidiomycota</taxon>
        <taxon>Agaricomycotina</taxon>
        <taxon>Agaricomycetes</taxon>
        <taxon>Polyporales</taxon>
        <taxon>Cerrenaceae</taxon>
        <taxon>Cerrena</taxon>
    </lineage>
</organism>
<dbReference type="Proteomes" id="UP001385951">
    <property type="component" value="Unassembled WGS sequence"/>
</dbReference>
<protein>
    <submittedName>
        <fullName evidence="2">Uncharacterized protein</fullName>
    </submittedName>
</protein>
<gene>
    <name evidence="2" type="ORF">QCA50_012753</name>
</gene>
<accession>A0AAW0FZ31</accession>
<proteinExistence type="predicted"/>
<name>A0AAW0FZ31_9APHY</name>
<dbReference type="EMBL" id="JASBNA010000027">
    <property type="protein sequence ID" value="KAK7684110.1"/>
    <property type="molecule type" value="Genomic_DNA"/>
</dbReference>
<feature type="region of interest" description="Disordered" evidence="1">
    <location>
        <begin position="1"/>
        <end position="72"/>
    </location>
</feature>
<feature type="compositionally biased region" description="Pro residues" evidence="1">
    <location>
        <begin position="62"/>
        <end position="72"/>
    </location>
</feature>
<comment type="caution">
    <text evidence="2">The sequence shown here is derived from an EMBL/GenBank/DDBJ whole genome shotgun (WGS) entry which is preliminary data.</text>
</comment>
<dbReference type="AlphaFoldDB" id="A0AAW0FZ31"/>
<evidence type="ECO:0000313" key="3">
    <source>
        <dbReference type="Proteomes" id="UP001385951"/>
    </source>
</evidence>
<reference evidence="2 3" key="1">
    <citation type="submission" date="2022-09" db="EMBL/GenBank/DDBJ databases">
        <authorList>
            <person name="Palmer J.M."/>
        </authorList>
    </citation>
    <scope>NUCLEOTIDE SEQUENCE [LARGE SCALE GENOMIC DNA]</scope>
    <source>
        <strain evidence="2 3">DSM 7382</strain>
    </source>
</reference>
<evidence type="ECO:0000256" key="1">
    <source>
        <dbReference type="SAM" id="MobiDB-lite"/>
    </source>
</evidence>
<evidence type="ECO:0000313" key="2">
    <source>
        <dbReference type="EMBL" id="KAK7684110.1"/>
    </source>
</evidence>
<keyword evidence="3" id="KW-1185">Reference proteome</keyword>
<sequence>MADSTAPSVYAPPPLSTVPAPSKYTGRKKKKGTANLDELNDFMNEELAKSKESDISQSNSNTPPPPPPPKTT</sequence>